<evidence type="ECO:0000313" key="3">
    <source>
        <dbReference type="Proteomes" id="UP001174156"/>
    </source>
</evidence>
<dbReference type="EMBL" id="JARTMM020000001">
    <property type="protein sequence ID" value="MEC5497019.1"/>
    <property type="molecule type" value="Genomic_DNA"/>
</dbReference>
<sequence>MSEKLIPVNNNINVHTQAIVGLATQLGYDGDLSVGSLEDGIRLYQKRTIEDLLELGKRLLLLKEQTPHGEFLSRVELLGFDKSVARKLMVATLKFAKMETSPLLKVVNSQSKLLELIVLDDDDIDVIEQGGSIGEVSLDSIDTMSVRDLKKALREAKSTIESKDQDLLAKDQIIGTKDRRNNELLEENTKLKSPVEIKKRAETEEQALEKAALETLNTASITFLNALMRYQNEVNSVLDTAEKKGIPQLFERVDEAVIATYQRIAQYSQSLNVQIDFTSMVTPEWMFLQAADLPPIEVDGEA</sequence>
<accession>A0AA90HMZ7</accession>
<reference evidence="2" key="3">
    <citation type="submission" date="2024-01" db="EMBL/GenBank/DDBJ databases">
        <authorList>
            <person name="Macesic N."/>
        </authorList>
    </citation>
    <scope>NUCLEOTIDE SEQUENCE</scope>
    <source>
        <strain evidence="2">CPO519</strain>
    </source>
</reference>
<evidence type="ECO:0000313" key="2">
    <source>
        <dbReference type="EMBL" id="MEC5497019.1"/>
    </source>
</evidence>
<name>A0AA90HMZ7_ACIBA</name>
<dbReference type="EMBL" id="JARTMM010000031">
    <property type="protein sequence ID" value="MDK4881991.1"/>
    <property type="molecule type" value="Genomic_DNA"/>
</dbReference>
<protein>
    <recommendedName>
        <fullName evidence="4">DUF3102 domain-containing protein</fullName>
    </recommendedName>
</protein>
<reference evidence="2 3" key="1">
    <citation type="journal article" date="2023" name="Nat. Commun.">
        <title>Genomic dissection of endemic carbapenem resistance reveals metallo-beta-lactamase dissemination through clonal, plasmid and integron transfer.</title>
        <authorList>
            <person name="Macesic N."/>
            <person name="Hawkey J."/>
            <person name="Vezina B."/>
            <person name="Wisniewski J.A."/>
            <person name="Cottingham H."/>
            <person name="Blakeway L.V."/>
            <person name="Harshegyi T."/>
            <person name="Pragastis K."/>
            <person name="Badoordeen G.Z."/>
            <person name="Dennison A."/>
            <person name="Spelman D.W."/>
            <person name="Jenney A.W.J."/>
            <person name="Peleg A.Y."/>
        </authorList>
    </citation>
    <scope>NUCLEOTIDE SEQUENCE [LARGE SCALE GENOMIC DNA]</scope>
    <source>
        <strain evidence="2 3">CPO519</strain>
    </source>
</reference>
<gene>
    <name evidence="2" type="ORF">P9867_011195</name>
    <name evidence="1" type="ORF">P9867_09820</name>
</gene>
<dbReference type="AlphaFoldDB" id="A0AA90HMZ7"/>
<evidence type="ECO:0008006" key="4">
    <source>
        <dbReference type="Google" id="ProtNLM"/>
    </source>
</evidence>
<reference evidence="1" key="2">
    <citation type="submission" date="2023-01" db="EMBL/GenBank/DDBJ databases">
        <title>Genomic dissection of endemic carbapenem resistance: metallo-beta-lactamase gene dissemination through clonal, plasmid and integron transfer pathways.</title>
        <authorList>
            <person name="Macesic N."/>
        </authorList>
    </citation>
    <scope>NUCLEOTIDE SEQUENCE</scope>
    <source>
        <strain evidence="1">CPO519</strain>
    </source>
</reference>
<dbReference type="Proteomes" id="UP001174156">
    <property type="component" value="Unassembled WGS sequence"/>
</dbReference>
<comment type="caution">
    <text evidence="1">The sequence shown here is derived from an EMBL/GenBank/DDBJ whole genome shotgun (WGS) entry which is preliminary data.</text>
</comment>
<organism evidence="1">
    <name type="scientific">Acinetobacter baumannii</name>
    <dbReference type="NCBI Taxonomy" id="470"/>
    <lineage>
        <taxon>Bacteria</taxon>
        <taxon>Pseudomonadati</taxon>
        <taxon>Pseudomonadota</taxon>
        <taxon>Gammaproteobacteria</taxon>
        <taxon>Moraxellales</taxon>
        <taxon>Moraxellaceae</taxon>
        <taxon>Acinetobacter</taxon>
        <taxon>Acinetobacter calcoaceticus/baumannii complex</taxon>
    </lineage>
</organism>
<proteinExistence type="predicted"/>
<evidence type="ECO:0000313" key="1">
    <source>
        <dbReference type="EMBL" id="MDK4881991.1"/>
    </source>
</evidence>